<protein>
    <recommendedName>
        <fullName evidence="4">DUF1735 domain-containing protein</fullName>
    </recommendedName>
</protein>
<evidence type="ECO:0000313" key="3">
    <source>
        <dbReference type="Proteomes" id="UP000611215"/>
    </source>
</evidence>
<proteinExistence type="predicted"/>
<organism evidence="2 3">
    <name type="scientific">Winogradskyella marina</name>
    <dbReference type="NCBI Taxonomy" id="2785530"/>
    <lineage>
        <taxon>Bacteria</taxon>
        <taxon>Pseudomonadati</taxon>
        <taxon>Bacteroidota</taxon>
        <taxon>Flavobacteriia</taxon>
        <taxon>Flavobacteriales</taxon>
        <taxon>Flavobacteriaceae</taxon>
        <taxon>Winogradskyella</taxon>
    </lineage>
</organism>
<keyword evidence="3" id="KW-1185">Reference proteome</keyword>
<reference evidence="2 3" key="1">
    <citation type="submission" date="2020-11" db="EMBL/GenBank/DDBJ databases">
        <title>Winogradskyella marina sp. nov., isolated from marine sediment.</title>
        <authorList>
            <person name="Bo J."/>
            <person name="Wang S."/>
            <person name="Song X."/>
            <person name="Du Z."/>
        </authorList>
    </citation>
    <scope>NUCLEOTIDE SEQUENCE [LARGE SCALE GENOMIC DNA]</scope>
    <source>
        <strain evidence="2 3">F6397</strain>
    </source>
</reference>
<evidence type="ECO:0000256" key="1">
    <source>
        <dbReference type="SAM" id="SignalP"/>
    </source>
</evidence>
<feature type="signal peptide" evidence="1">
    <location>
        <begin position="1"/>
        <end position="19"/>
    </location>
</feature>
<feature type="chain" id="PRO_5045717470" description="DUF1735 domain-containing protein" evidence="1">
    <location>
        <begin position="20"/>
        <end position="511"/>
    </location>
</feature>
<dbReference type="EMBL" id="JADOET010000017">
    <property type="protein sequence ID" value="MBF8151271.1"/>
    <property type="molecule type" value="Genomic_DNA"/>
</dbReference>
<gene>
    <name evidence="2" type="ORF">ITJ86_15285</name>
</gene>
<dbReference type="RefSeq" id="WP_195872525.1">
    <property type="nucleotide sequence ID" value="NZ_JADOET010000017.1"/>
</dbReference>
<dbReference type="Proteomes" id="UP000611215">
    <property type="component" value="Unassembled WGS sequence"/>
</dbReference>
<evidence type="ECO:0008006" key="4">
    <source>
        <dbReference type="Google" id="ProtNLM"/>
    </source>
</evidence>
<evidence type="ECO:0000313" key="2">
    <source>
        <dbReference type="EMBL" id="MBF8151271.1"/>
    </source>
</evidence>
<comment type="caution">
    <text evidence="2">The sequence shown here is derived from an EMBL/GenBank/DDBJ whole genome shotgun (WGS) entry which is preliminary data.</text>
</comment>
<accession>A0ABS0ER67</accession>
<keyword evidence="1" id="KW-0732">Signal</keyword>
<sequence>MKTKLFILLVLFVSIYSSCEEPNLSNETIDGSSDLYAKSNKSYELKKKFALALHEAMTNNVKLRQFLKTEALKKFNGDYDILYNYVRDNSIGNSTFRDVLKSYYDDESDLVAIEENIPTLTIFIPSLPKGSFSAENWDVSIDVPLVAISLLDSDKTPLISSNSQSYLLDHNVIPGFPVVVVKENERIAVPSHPQYKSLTTTEYLANNGYKFKFSHNIFNFINPPIDIVIDGTPDYIVDAWEVYGENQNLGWHRDFIYYTLQPSVPNGPYINDYSEFLRDFKIEGTGEQALAAIADVSPVNNNLDDPELKGIVVNPSNINQGSFWTDGSFEFEVNINYDTDTPILEKGFPADPEDLFEIEYQKHGVFWLDFYVVTNIETKTYRLDLELLPWQIHNVSNQWQLEFQEVDLTVEETTEETYTSKYNTNFGFESNELWKFGLELGGSSETTQTSQKTRKYKLESNDLNQSIVKFEDNVIIDENELGLFHFNYQWYDLRRYTTGECSFSLIPLKVQ</sequence>
<name>A0ABS0ER67_9FLAO</name>